<dbReference type="Proteomes" id="UP000479000">
    <property type="component" value="Unassembled WGS sequence"/>
</dbReference>
<evidence type="ECO:0000313" key="5">
    <source>
        <dbReference type="Proteomes" id="UP000479000"/>
    </source>
</evidence>
<dbReference type="GO" id="GO:0000226">
    <property type="term" value="P:microtubule cytoskeleton organization"/>
    <property type="evidence" value="ECO:0007669"/>
    <property type="project" value="TreeGrafter"/>
</dbReference>
<dbReference type="OrthoDB" id="202825at2759"/>
<dbReference type="PROSITE" id="PS51221">
    <property type="entry name" value="TTL"/>
    <property type="match status" value="1"/>
</dbReference>
<dbReference type="GO" id="GO:0015631">
    <property type="term" value="F:tubulin binding"/>
    <property type="evidence" value="ECO:0007669"/>
    <property type="project" value="TreeGrafter"/>
</dbReference>
<accession>A0A6H5GRH7</accession>
<dbReference type="GO" id="GO:0070740">
    <property type="term" value="F:tubulin-glutamic acid ligase activity"/>
    <property type="evidence" value="ECO:0007669"/>
    <property type="project" value="TreeGrafter"/>
</dbReference>
<organism evidence="4 5">
    <name type="scientific">Nesidiocoris tenuis</name>
    <dbReference type="NCBI Taxonomy" id="355587"/>
    <lineage>
        <taxon>Eukaryota</taxon>
        <taxon>Metazoa</taxon>
        <taxon>Ecdysozoa</taxon>
        <taxon>Arthropoda</taxon>
        <taxon>Hexapoda</taxon>
        <taxon>Insecta</taxon>
        <taxon>Pterygota</taxon>
        <taxon>Neoptera</taxon>
        <taxon>Paraneoptera</taxon>
        <taxon>Hemiptera</taxon>
        <taxon>Heteroptera</taxon>
        <taxon>Panheteroptera</taxon>
        <taxon>Cimicomorpha</taxon>
        <taxon>Miridae</taxon>
        <taxon>Dicyphina</taxon>
        <taxon>Nesidiocoris</taxon>
    </lineage>
</organism>
<dbReference type="SUPFAM" id="SSF56059">
    <property type="entry name" value="Glutathione synthetase ATP-binding domain-like"/>
    <property type="match status" value="1"/>
</dbReference>
<dbReference type="PANTHER" id="PTHR12241:SF161">
    <property type="entry name" value="TUBULIN POLYGLUTAMYLASE TTLL6"/>
    <property type="match status" value="1"/>
</dbReference>
<keyword evidence="5" id="KW-1185">Reference proteome</keyword>
<dbReference type="EMBL" id="CADCXU010015897">
    <property type="protein sequence ID" value="CAB0005101.1"/>
    <property type="molecule type" value="Genomic_DNA"/>
</dbReference>
<evidence type="ECO:0000256" key="3">
    <source>
        <dbReference type="ARBA" id="ARBA00022840"/>
    </source>
</evidence>
<dbReference type="PANTHER" id="PTHR12241">
    <property type="entry name" value="TUBULIN POLYGLUTAMYLASE"/>
    <property type="match status" value="1"/>
</dbReference>
<dbReference type="GO" id="GO:0036064">
    <property type="term" value="C:ciliary basal body"/>
    <property type="evidence" value="ECO:0007669"/>
    <property type="project" value="TreeGrafter"/>
</dbReference>
<name>A0A6H5GRH7_9HEMI</name>
<keyword evidence="3" id="KW-0067">ATP-binding</keyword>
<evidence type="ECO:0008006" key="6">
    <source>
        <dbReference type="Google" id="ProtNLM"/>
    </source>
</evidence>
<dbReference type="Pfam" id="PF03133">
    <property type="entry name" value="TTL"/>
    <property type="match status" value="1"/>
</dbReference>
<dbReference type="InterPro" id="IPR004344">
    <property type="entry name" value="TTL/TTLL_fam"/>
</dbReference>
<keyword evidence="2" id="KW-0547">Nucleotide-binding</keyword>
<evidence type="ECO:0000313" key="4">
    <source>
        <dbReference type="EMBL" id="CAB0005101.1"/>
    </source>
</evidence>
<gene>
    <name evidence="4" type="ORF">NTEN_LOCUS10578</name>
</gene>
<reference evidence="4 5" key="1">
    <citation type="submission" date="2020-02" db="EMBL/GenBank/DDBJ databases">
        <authorList>
            <person name="Ferguson B K."/>
        </authorList>
    </citation>
    <scope>NUCLEOTIDE SEQUENCE [LARGE SCALE GENOMIC DNA]</scope>
</reference>
<dbReference type="Gene3D" id="3.30.470.20">
    <property type="entry name" value="ATP-grasp fold, B domain"/>
    <property type="match status" value="1"/>
</dbReference>
<proteinExistence type="predicted"/>
<evidence type="ECO:0000256" key="2">
    <source>
        <dbReference type="ARBA" id="ARBA00022741"/>
    </source>
</evidence>
<dbReference type="GO" id="GO:0005524">
    <property type="term" value="F:ATP binding"/>
    <property type="evidence" value="ECO:0007669"/>
    <property type="project" value="UniProtKB-KW"/>
</dbReference>
<keyword evidence="1" id="KW-0436">Ligase</keyword>
<protein>
    <recommendedName>
        <fullName evidence="6">Tubulin--tyrosine ligase-like protein 9</fullName>
    </recommendedName>
</protein>
<sequence>MSRKQTDLYDYLDRPFSPSDLDNVNHRVNTIYRPKVHRTKKKHFNPKLARICTTTCRFPLVKTTAHKYGMKDVAEWQDWHVYWTDVFPSLERCRLLKRYQRINHFPGMLEICRKDALARNLKQMLKLFPKEYNFFPKTWCLPEDSVDMYEYARNNPGKTYILKPCRGSEGRGISLTKNPKDFRTRYRMIGQVYISKPLLIGGFKFDFRIYVLVTSCDPLRIYVYNEGLARFATKKYEPSKSNLAQKFMHLTNYSVNKRSEDFIIDDDEGSKRKLSSINKMFVKAGFDVDQIWDSIDDVIVKTMLIVLPKLKHYYRLCFPNHVDTLACFEVLGFDFILDSRLKPFLLEVNYTPSFNRNTPVDRQVKDALLSDVFKLIDLSRNEKSRIEESEQNAPQVVFNKKKEMAKKKLRQEKTLKARMSWEDEHLGNFRKVYPCAEMNWYKPFLKIKQNQIFPKTQVPLITEDDYERQKDNSPPKVREVRRNPFIVANPNIRYPSNADHEKLKRHFLLSSHDVVQNLYENIKQSGKRRLEQEVALCRNNCWNMEQFENEYRTCKDELTTGITTVLKAISSEVDIPPAEQEELSSIFLNPSALKNATSGSHIDTQTKLSNWLVLWICSLWRTCINVCYDSSMEPYF</sequence>
<dbReference type="AlphaFoldDB" id="A0A6H5GRH7"/>
<evidence type="ECO:0000256" key="1">
    <source>
        <dbReference type="ARBA" id="ARBA00022598"/>
    </source>
</evidence>